<keyword evidence="2" id="KW-1185">Reference proteome</keyword>
<name>A0ACB8C5V4_DERSI</name>
<dbReference type="Proteomes" id="UP000821865">
    <property type="component" value="Chromosome 9"/>
</dbReference>
<comment type="caution">
    <text evidence="1">The sequence shown here is derived from an EMBL/GenBank/DDBJ whole genome shotgun (WGS) entry which is preliminary data.</text>
</comment>
<protein>
    <submittedName>
        <fullName evidence="1">Uncharacterized protein</fullName>
    </submittedName>
</protein>
<sequence length="306" mass="34370">MDQQPLHEASPLRVLGLEVDASGSAEPWVKKAKQQSAETMQLIRRIAKKSGGARTDMARLLIRSVLQPQLVYGAQFQHFTKTKWARLETINHEAICAITGLPRLTPLPTLQAESQLNTLHELVHQRRCARAFKPSKLGSAAALARYIGHEIDNPASMTPGVAPWNRVQLNVPTPAHAVGTAALVSFTNPFKFCWCCSCRVKKTVSVCVCELRHECVMRFVHGNSRSVRLQTGTMGRCCVLNCRGNYDNGPKVRVFSFPKDDRRAKWERAVRRDDSDNRSLREPKGKFKNEKNREHQGITELPPSAR</sequence>
<evidence type="ECO:0000313" key="1">
    <source>
        <dbReference type="EMBL" id="KAH7934252.1"/>
    </source>
</evidence>
<dbReference type="EMBL" id="CM023478">
    <property type="protein sequence ID" value="KAH7934252.1"/>
    <property type="molecule type" value="Genomic_DNA"/>
</dbReference>
<reference evidence="1" key="1">
    <citation type="submission" date="2020-05" db="EMBL/GenBank/DDBJ databases">
        <title>Large-scale comparative analyses of tick genomes elucidate their genetic diversity and vector capacities.</title>
        <authorList>
            <person name="Jia N."/>
            <person name="Wang J."/>
            <person name="Shi W."/>
            <person name="Du L."/>
            <person name="Sun Y."/>
            <person name="Zhan W."/>
            <person name="Jiang J."/>
            <person name="Wang Q."/>
            <person name="Zhang B."/>
            <person name="Ji P."/>
            <person name="Sakyi L.B."/>
            <person name="Cui X."/>
            <person name="Yuan T."/>
            <person name="Jiang B."/>
            <person name="Yang W."/>
            <person name="Lam T.T.-Y."/>
            <person name="Chang Q."/>
            <person name="Ding S."/>
            <person name="Wang X."/>
            <person name="Zhu J."/>
            <person name="Ruan X."/>
            <person name="Zhao L."/>
            <person name="Wei J."/>
            <person name="Que T."/>
            <person name="Du C."/>
            <person name="Cheng J."/>
            <person name="Dai P."/>
            <person name="Han X."/>
            <person name="Huang E."/>
            <person name="Gao Y."/>
            <person name="Liu J."/>
            <person name="Shao H."/>
            <person name="Ye R."/>
            <person name="Li L."/>
            <person name="Wei W."/>
            <person name="Wang X."/>
            <person name="Wang C."/>
            <person name="Yang T."/>
            <person name="Huo Q."/>
            <person name="Li W."/>
            <person name="Guo W."/>
            <person name="Chen H."/>
            <person name="Zhou L."/>
            <person name="Ni X."/>
            <person name="Tian J."/>
            <person name="Zhou Y."/>
            <person name="Sheng Y."/>
            <person name="Liu T."/>
            <person name="Pan Y."/>
            <person name="Xia L."/>
            <person name="Li J."/>
            <person name="Zhao F."/>
            <person name="Cao W."/>
        </authorList>
    </citation>
    <scope>NUCLEOTIDE SEQUENCE</scope>
    <source>
        <strain evidence="1">Dsil-2018</strain>
    </source>
</reference>
<evidence type="ECO:0000313" key="2">
    <source>
        <dbReference type="Proteomes" id="UP000821865"/>
    </source>
</evidence>
<proteinExistence type="predicted"/>
<organism evidence="1 2">
    <name type="scientific">Dermacentor silvarum</name>
    <name type="common">Tick</name>
    <dbReference type="NCBI Taxonomy" id="543639"/>
    <lineage>
        <taxon>Eukaryota</taxon>
        <taxon>Metazoa</taxon>
        <taxon>Ecdysozoa</taxon>
        <taxon>Arthropoda</taxon>
        <taxon>Chelicerata</taxon>
        <taxon>Arachnida</taxon>
        <taxon>Acari</taxon>
        <taxon>Parasitiformes</taxon>
        <taxon>Ixodida</taxon>
        <taxon>Ixodoidea</taxon>
        <taxon>Ixodidae</taxon>
        <taxon>Rhipicephalinae</taxon>
        <taxon>Dermacentor</taxon>
    </lineage>
</organism>
<gene>
    <name evidence="1" type="ORF">HPB49_023707</name>
</gene>
<accession>A0ACB8C5V4</accession>